<reference evidence="1 2" key="1">
    <citation type="journal article" date="2022" name="DNA Res.">
        <title>Chromosomal-level genome assembly of the orchid tree Bauhinia variegata (Leguminosae; Cercidoideae) supports the allotetraploid origin hypothesis of Bauhinia.</title>
        <authorList>
            <person name="Zhong Y."/>
            <person name="Chen Y."/>
            <person name="Zheng D."/>
            <person name="Pang J."/>
            <person name="Liu Y."/>
            <person name="Luo S."/>
            <person name="Meng S."/>
            <person name="Qian L."/>
            <person name="Wei D."/>
            <person name="Dai S."/>
            <person name="Zhou R."/>
        </authorList>
    </citation>
    <scope>NUCLEOTIDE SEQUENCE [LARGE SCALE GENOMIC DNA]</scope>
    <source>
        <strain evidence="1">BV-YZ2020</strain>
    </source>
</reference>
<name>A0ACB9MTB4_BAUVA</name>
<proteinExistence type="predicted"/>
<sequence length="156" mass="17821">MRKKADDMSNNKVSKDRKLTGYIRAPMRFLIKARDLYVESMRQFTTNLTYCDAAMGYPNAAGAPPMATLPRSFSVGSTRSITYYVDHDSRKLVRGNSVGSYGNRIDWPATVPRSHSVNVKRIDEDRPCDFGNDIRVNTVMLPRSRSYALRKRTFML</sequence>
<keyword evidence="2" id="KW-1185">Reference proteome</keyword>
<comment type="caution">
    <text evidence="1">The sequence shown here is derived from an EMBL/GenBank/DDBJ whole genome shotgun (WGS) entry which is preliminary data.</text>
</comment>
<evidence type="ECO:0000313" key="2">
    <source>
        <dbReference type="Proteomes" id="UP000828941"/>
    </source>
</evidence>
<dbReference type="Proteomes" id="UP000828941">
    <property type="component" value="Chromosome 8"/>
</dbReference>
<evidence type="ECO:0000313" key="1">
    <source>
        <dbReference type="EMBL" id="KAI4327329.1"/>
    </source>
</evidence>
<protein>
    <submittedName>
        <fullName evidence="1">Uncharacterized protein</fullName>
    </submittedName>
</protein>
<dbReference type="EMBL" id="CM039433">
    <property type="protein sequence ID" value="KAI4327329.1"/>
    <property type="molecule type" value="Genomic_DNA"/>
</dbReference>
<organism evidence="1 2">
    <name type="scientific">Bauhinia variegata</name>
    <name type="common">Purple orchid tree</name>
    <name type="synonym">Phanera variegata</name>
    <dbReference type="NCBI Taxonomy" id="167791"/>
    <lineage>
        <taxon>Eukaryota</taxon>
        <taxon>Viridiplantae</taxon>
        <taxon>Streptophyta</taxon>
        <taxon>Embryophyta</taxon>
        <taxon>Tracheophyta</taxon>
        <taxon>Spermatophyta</taxon>
        <taxon>Magnoliopsida</taxon>
        <taxon>eudicotyledons</taxon>
        <taxon>Gunneridae</taxon>
        <taxon>Pentapetalae</taxon>
        <taxon>rosids</taxon>
        <taxon>fabids</taxon>
        <taxon>Fabales</taxon>
        <taxon>Fabaceae</taxon>
        <taxon>Cercidoideae</taxon>
        <taxon>Cercideae</taxon>
        <taxon>Bauhiniinae</taxon>
        <taxon>Bauhinia</taxon>
    </lineage>
</organism>
<gene>
    <name evidence="1" type="ORF">L6164_019803</name>
</gene>
<accession>A0ACB9MTB4</accession>